<accession>V2QEX2</accession>
<keyword evidence="2" id="KW-1185">Reference proteome</keyword>
<gene>
    <name evidence="1" type="ORF">N508_000726</name>
</gene>
<proteinExistence type="predicted"/>
<protein>
    <submittedName>
        <fullName evidence="1">Uncharacterized protein</fullName>
    </submittedName>
</protein>
<name>V2QEX2_9BACT</name>
<dbReference type="KEGG" id="msch:N508_000726"/>
<organism evidence="1 2">
    <name type="scientific">Mucispirillum schaedleri ASF457</name>
    <dbReference type="NCBI Taxonomy" id="1379858"/>
    <lineage>
        <taxon>Bacteria</taxon>
        <taxon>Pseudomonadati</taxon>
        <taxon>Deferribacterota</taxon>
        <taxon>Deferribacteres</taxon>
        <taxon>Deferribacterales</taxon>
        <taxon>Mucispirillaceae</taxon>
        <taxon>Mucispirillum</taxon>
    </lineage>
</organism>
<dbReference type="EMBL" id="CP097562">
    <property type="protein sequence ID" value="USF23660.1"/>
    <property type="molecule type" value="Genomic_DNA"/>
</dbReference>
<dbReference type="AlphaFoldDB" id="V2QEX2"/>
<dbReference type="RefSeq" id="WP_023275034.1">
    <property type="nucleotide sequence ID" value="NZ_CP097562.1"/>
</dbReference>
<dbReference type="InterPro" id="IPR038690">
    <property type="entry name" value="NusG_2_sf"/>
</dbReference>
<dbReference type="Gene3D" id="2.60.320.10">
    <property type="entry name" value="N-utilization substance G protein NusG, insert domain"/>
    <property type="match status" value="1"/>
</dbReference>
<reference evidence="1" key="2">
    <citation type="submission" date="2022-05" db="EMBL/GenBank/DDBJ databases">
        <authorList>
            <person name="Proctor A.L."/>
            <person name="Phillips G.J."/>
            <person name="Wannemuehler M.J."/>
        </authorList>
    </citation>
    <scope>NUCLEOTIDE SEQUENCE</scope>
    <source>
        <strain evidence="1">ASF457</strain>
    </source>
</reference>
<reference evidence="1" key="1">
    <citation type="journal article" date="2014" name="Genome Announc.">
        <title>Draft genome sequences of the altered schaedler flora, a defined bacterial community from gnotobiotic mice.</title>
        <authorList>
            <person name="Wannemuehler M.J."/>
            <person name="Overstreet A.M."/>
            <person name="Ward D.V."/>
            <person name="Phillips G.J."/>
        </authorList>
    </citation>
    <scope>NUCLEOTIDE SEQUENCE</scope>
    <source>
        <strain evidence="1">ASF457</strain>
    </source>
</reference>
<evidence type="ECO:0000313" key="2">
    <source>
        <dbReference type="Proteomes" id="UP000017429"/>
    </source>
</evidence>
<sequence length="125" mass="14278">MFRKIDVIIILFFIILSIVFIFKPYSYSAKKLMLVVENESFYIPYKDGYFNLFGKVKDVFGNEHSVYKGMEFEIAGGRVKALHSDCANQICVNTSWIENCGDTIICAPNRVAVIIDCSDKDITQK</sequence>
<reference evidence="1" key="3">
    <citation type="submission" date="2022-06" db="EMBL/GenBank/DDBJ databases">
        <title>Resources to Facilitate Use of the Altered Schaedler Flora (ASF) Mouse Model to Study Microbiome Function.</title>
        <authorList>
            <person name="Proctor A."/>
            <person name="Parvinroo S."/>
            <person name="Richie T."/>
            <person name="Jia X."/>
            <person name="Lee S.T.M."/>
            <person name="Karp P.D."/>
            <person name="Paley S."/>
            <person name="Kostic A.D."/>
            <person name="Pierre J.F."/>
            <person name="Wannemuehler M.J."/>
            <person name="Phillips G.J."/>
        </authorList>
    </citation>
    <scope>NUCLEOTIDE SEQUENCE</scope>
    <source>
        <strain evidence="1">ASF457</strain>
    </source>
</reference>
<dbReference type="Proteomes" id="UP000017429">
    <property type="component" value="Chromosome"/>
</dbReference>
<dbReference type="Pfam" id="PF07009">
    <property type="entry name" value="NusG_II"/>
    <property type="match status" value="1"/>
</dbReference>
<dbReference type="eggNOG" id="COG5341">
    <property type="taxonomic scope" value="Bacteria"/>
</dbReference>
<dbReference type="OrthoDB" id="47603at2"/>
<evidence type="ECO:0000313" key="1">
    <source>
        <dbReference type="EMBL" id="USF23660.1"/>
    </source>
</evidence>